<organism evidence="2 3">
    <name type="scientific">Puccinia coronata f. sp. avenae</name>
    <dbReference type="NCBI Taxonomy" id="200324"/>
    <lineage>
        <taxon>Eukaryota</taxon>
        <taxon>Fungi</taxon>
        <taxon>Dikarya</taxon>
        <taxon>Basidiomycota</taxon>
        <taxon>Pucciniomycotina</taxon>
        <taxon>Pucciniomycetes</taxon>
        <taxon>Pucciniales</taxon>
        <taxon>Pucciniaceae</taxon>
        <taxon>Puccinia</taxon>
    </lineage>
</organism>
<evidence type="ECO:0000313" key="2">
    <source>
        <dbReference type="EMBL" id="PLW11369.1"/>
    </source>
</evidence>
<reference evidence="2 3" key="1">
    <citation type="submission" date="2017-11" db="EMBL/GenBank/DDBJ databases">
        <title>De novo assembly and phasing of dikaryotic genomes from two isolates of Puccinia coronata f. sp. avenae, the causal agent of oat crown rust.</title>
        <authorList>
            <person name="Miller M.E."/>
            <person name="Zhang Y."/>
            <person name="Omidvar V."/>
            <person name="Sperschneider J."/>
            <person name="Schwessinger B."/>
            <person name="Raley C."/>
            <person name="Palmer J.M."/>
            <person name="Garnica D."/>
            <person name="Upadhyaya N."/>
            <person name="Rathjen J."/>
            <person name="Taylor J.M."/>
            <person name="Park R.F."/>
            <person name="Dodds P.N."/>
            <person name="Hirsch C.D."/>
            <person name="Kianian S.F."/>
            <person name="Figueroa M."/>
        </authorList>
    </citation>
    <scope>NUCLEOTIDE SEQUENCE [LARGE SCALE GENOMIC DNA]</scope>
    <source>
        <strain evidence="2">12NC29</strain>
    </source>
</reference>
<name>A0A2N5SDU3_9BASI</name>
<comment type="caution">
    <text evidence="2">The sequence shown here is derived from an EMBL/GenBank/DDBJ whole genome shotgun (WGS) entry which is preliminary data.</text>
</comment>
<sequence>MSQPAGILKPPGVRGHSGTVRLCARGIRAPSKNTPPSRSAIKTEPTGTSPIDYTPSGSHHWFLNAAQVVLPQPASQPAFRYACRPLQPEDPSRTPAAAHTY</sequence>
<evidence type="ECO:0000256" key="1">
    <source>
        <dbReference type="SAM" id="MobiDB-lite"/>
    </source>
</evidence>
<protein>
    <submittedName>
        <fullName evidence="2">Uncharacterized protein</fullName>
    </submittedName>
</protein>
<dbReference type="EMBL" id="PGCJ01001022">
    <property type="protein sequence ID" value="PLW11369.1"/>
    <property type="molecule type" value="Genomic_DNA"/>
</dbReference>
<proteinExistence type="predicted"/>
<evidence type="ECO:0000313" key="3">
    <source>
        <dbReference type="Proteomes" id="UP000235388"/>
    </source>
</evidence>
<accession>A0A2N5SDU3</accession>
<dbReference type="AlphaFoldDB" id="A0A2N5SDU3"/>
<keyword evidence="3" id="KW-1185">Reference proteome</keyword>
<dbReference type="Proteomes" id="UP000235388">
    <property type="component" value="Unassembled WGS sequence"/>
</dbReference>
<gene>
    <name evidence="2" type="ORF">PCANC_21860</name>
</gene>
<feature type="region of interest" description="Disordered" evidence="1">
    <location>
        <begin position="26"/>
        <end position="53"/>
    </location>
</feature>